<dbReference type="PANTHER" id="PTHR43377:SF1">
    <property type="entry name" value="BILIVERDIN REDUCTASE A"/>
    <property type="match status" value="1"/>
</dbReference>
<sequence>MTDQLDRPLRLGVIGCGRISQAAHLPAIAKTAAVELVGVSDTSAQLAHGVAAKYDVPAYSQTADLLAQRPDAVLIAVPDRFHHPVGVAALEAGAHVLIEKPAAATSVEARELVDLAAAKGRKLQVGSMRRHDPGIAYARAAVPELGELLSVTNWYRIQGQLRPPTEATLFPAMVVDDDVRRSEAGFKADRAHYLLNTHGAHVFDGLRGLVGELGTLRAQFAHSGRDCSWHGTGRLAGGGLVTFEITADIHAEYAEGIEIHGEHGRISIRSYFPFFRRTSSVRVHLERTGETRVPEFGASDPYQRQLEAFARSIASDTPTDPSGADGVAALRLIEAVRDSVARDGKPVTP</sequence>
<evidence type="ECO:0000313" key="4">
    <source>
        <dbReference type="EMBL" id="MBE1607553.1"/>
    </source>
</evidence>
<evidence type="ECO:0000259" key="2">
    <source>
        <dbReference type="Pfam" id="PF01408"/>
    </source>
</evidence>
<evidence type="ECO:0000313" key="5">
    <source>
        <dbReference type="Proteomes" id="UP000638648"/>
    </source>
</evidence>
<name>A0A927MYD7_9ACTN</name>
<dbReference type="InterPro" id="IPR004104">
    <property type="entry name" value="Gfo/Idh/MocA-like_OxRdtase_C"/>
</dbReference>
<gene>
    <name evidence="4" type="ORF">HEB94_004401</name>
</gene>
<dbReference type="SUPFAM" id="SSF51735">
    <property type="entry name" value="NAD(P)-binding Rossmann-fold domains"/>
    <property type="match status" value="1"/>
</dbReference>
<dbReference type="Gene3D" id="3.40.50.720">
    <property type="entry name" value="NAD(P)-binding Rossmann-like Domain"/>
    <property type="match status" value="1"/>
</dbReference>
<dbReference type="Proteomes" id="UP000638648">
    <property type="component" value="Unassembled WGS sequence"/>
</dbReference>
<dbReference type="InterPro" id="IPR036291">
    <property type="entry name" value="NAD(P)-bd_dom_sf"/>
</dbReference>
<comment type="similarity">
    <text evidence="1">Belongs to the Gfo/Idh/MocA family.</text>
</comment>
<proteinExistence type="inferred from homology"/>
<dbReference type="InterPro" id="IPR000683">
    <property type="entry name" value="Gfo/Idh/MocA-like_OxRdtase_N"/>
</dbReference>
<dbReference type="Pfam" id="PF01408">
    <property type="entry name" value="GFO_IDH_MocA"/>
    <property type="match status" value="1"/>
</dbReference>
<dbReference type="GO" id="GO:0000166">
    <property type="term" value="F:nucleotide binding"/>
    <property type="evidence" value="ECO:0007669"/>
    <property type="project" value="InterPro"/>
</dbReference>
<keyword evidence="5" id="KW-1185">Reference proteome</keyword>
<evidence type="ECO:0000256" key="1">
    <source>
        <dbReference type="ARBA" id="ARBA00010928"/>
    </source>
</evidence>
<dbReference type="PANTHER" id="PTHR43377">
    <property type="entry name" value="BILIVERDIN REDUCTASE A"/>
    <property type="match status" value="1"/>
</dbReference>
<dbReference type="AlphaFoldDB" id="A0A927MYD7"/>
<dbReference type="Gene3D" id="3.30.360.10">
    <property type="entry name" value="Dihydrodipicolinate Reductase, domain 2"/>
    <property type="match status" value="1"/>
</dbReference>
<protein>
    <submittedName>
        <fullName evidence="4">Dehydrogenase</fullName>
    </submittedName>
</protein>
<dbReference type="InterPro" id="IPR051450">
    <property type="entry name" value="Gfo/Idh/MocA_Oxidoreductases"/>
</dbReference>
<feature type="domain" description="Gfo/Idh/MocA-like oxidoreductase C-terminal" evidence="3">
    <location>
        <begin position="197"/>
        <end position="347"/>
    </location>
</feature>
<dbReference type="RefSeq" id="WP_192751481.1">
    <property type="nucleotide sequence ID" value="NZ_BAABJL010000207.1"/>
</dbReference>
<dbReference type="EMBL" id="JADBEM010000001">
    <property type="protein sequence ID" value="MBE1607553.1"/>
    <property type="molecule type" value="Genomic_DNA"/>
</dbReference>
<accession>A0A927MYD7</accession>
<feature type="domain" description="Gfo/Idh/MocA-like oxidoreductase N-terminal" evidence="2">
    <location>
        <begin position="10"/>
        <end position="126"/>
    </location>
</feature>
<dbReference type="Pfam" id="PF02894">
    <property type="entry name" value="GFO_IDH_MocA_C"/>
    <property type="match status" value="1"/>
</dbReference>
<evidence type="ECO:0000259" key="3">
    <source>
        <dbReference type="Pfam" id="PF02894"/>
    </source>
</evidence>
<reference evidence="4" key="1">
    <citation type="submission" date="2020-10" db="EMBL/GenBank/DDBJ databases">
        <title>Sequencing the genomes of 1000 actinobacteria strains.</title>
        <authorList>
            <person name="Klenk H.-P."/>
        </authorList>
    </citation>
    <scope>NUCLEOTIDE SEQUENCE</scope>
    <source>
        <strain evidence="4">DSM 45354</strain>
    </source>
</reference>
<comment type="caution">
    <text evidence="4">The sequence shown here is derived from an EMBL/GenBank/DDBJ whole genome shotgun (WGS) entry which is preliminary data.</text>
</comment>
<organism evidence="4 5">
    <name type="scientific">Actinopolymorpha pittospori</name>
    <dbReference type="NCBI Taxonomy" id="648752"/>
    <lineage>
        <taxon>Bacteria</taxon>
        <taxon>Bacillati</taxon>
        <taxon>Actinomycetota</taxon>
        <taxon>Actinomycetes</taxon>
        <taxon>Propionibacteriales</taxon>
        <taxon>Actinopolymorphaceae</taxon>
        <taxon>Actinopolymorpha</taxon>
    </lineage>
</organism>
<dbReference type="SUPFAM" id="SSF55347">
    <property type="entry name" value="Glyceraldehyde-3-phosphate dehydrogenase-like, C-terminal domain"/>
    <property type="match status" value="1"/>
</dbReference>